<organism evidence="3 4">
    <name type="scientific">Haloferula chungangensis</name>
    <dbReference type="NCBI Taxonomy" id="1048331"/>
    <lineage>
        <taxon>Bacteria</taxon>
        <taxon>Pseudomonadati</taxon>
        <taxon>Verrucomicrobiota</taxon>
        <taxon>Verrucomicrobiia</taxon>
        <taxon>Verrucomicrobiales</taxon>
        <taxon>Verrucomicrobiaceae</taxon>
        <taxon>Haloferula</taxon>
    </lineage>
</organism>
<feature type="chain" id="PRO_5047029677" evidence="1">
    <location>
        <begin position="20"/>
        <end position="282"/>
    </location>
</feature>
<keyword evidence="4" id="KW-1185">Reference proteome</keyword>
<dbReference type="Gene3D" id="2.60.120.560">
    <property type="entry name" value="Exo-inulinase, domain 1"/>
    <property type="match status" value="1"/>
</dbReference>
<sequence length="282" mass="31193">MKPIRSLALLLSATMLAPAAEEGWKDLLDDSLSQWEVHMGVPHKTVVIPGGPVSTSENGTKGTPLGLNQDPLKVFTTIQEDGQTVLHVSGQIYAGLSTKEEFGDYHLSLEMKWGEKKWEPRLTDRRDSGVLIHATGPHGKFWNVWMASLECQIQEHDCGDFIGLSGPSAMIRVGPSPEPDKRLMYDPEAEAQRTSAYTNARTDADKPNGEWNTIEIYTVGDDAIFVVNGTVNMALSDAMIDGKPLTMGKIQLQSEAAEVFYRNLRIRPLKAFPEEFAEHLSE</sequence>
<protein>
    <submittedName>
        <fullName evidence="3">DUF1080 domain-containing protein</fullName>
    </submittedName>
</protein>
<evidence type="ECO:0000256" key="1">
    <source>
        <dbReference type="SAM" id="SignalP"/>
    </source>
</evidence>
<comment type="caution">
    <text evidence="3">The sequence shown here is derived from an EMBL/GenBank/DDBJ whole genome shotgun (WGS) entry which is preliminary data.</text>
</comment>
<evidence type="ECO:0000313" key="4">
    <source>
        <dbReference type="Proteomes" id="UP001596472"/>
    </source>
</evidence>
<dbReference type="Pfam" id="PF06439">
    <property type="entry name" value="3keto-disac_hyd"/>
    <property type="match status" value="1"/>
</dbReference>
<feature type="domain" description="3-keto-alpha-glucoside-1,2-lyase/3-keto-2-hydroxy-glucal hydratase" evidence="2">
    <location>
        <begin position="23"/>
        <end position="267"/>
    </location>
</feature>
<evidence type="ECO:0000313" key="3">
    <source>
        <dbReference type="EMBL" id="MFC7336846.1"/>
    </source>
</evidence>
<accession>A0ABW2L6Z1</accession>
<dbReference type="InterPro" id="IPR010496">
    <property type="entry name" value="AL/BT2_dom"/>
</dbReference>
<feature type="signal peptide" evidence="1">
    <location>
        <begin position="1"/>
        <end position="19"/>
    </location>
</feature>
<dbReference type="EMBL" id="JBHTBS010000003">
    <property type="protein sequence ID" value="MFC7336846.1"/>
    <property type="molecule type" value="Genomic_DNA"/>
</dbReference>
<gene>
    <name evidence="3" type="ORF">ACFQY0_06635</name>
</gene>
<dbReference type="Proteomes" id="UP001596472">
    <property type="component" value="Unassembled WGS sequence"/>
</dbReference>
<proteinExistence type="predicted"/>
<evidence type="ECO:0000259" key="2">
    <source>
        <dbReference type="Pfam" id="PF06439"/>
    </source>
</evidence>
<keyword evidence="1" id="KW-0732">Signal</keyword>
<name>A0ABW2L6Z1_9BACT</name>
<reference evidence="4" key="1">
    <citation type="journal article" date="2019" name="Int. J. Syst. Evol. Microbiol.">
        <title>The Global Catalogue of Microorganisms (GCM) 10K type strain sequencing project: providing services to taxonomists for standard genome sequencing and annotation.</title>
        <authorList>
            <consortium name="The Broad Institute Genomics Platform"/>
            <consortium name="The Broad Institute Genome Sequencing Center for Infectious Disease"/>
            <person name="Wu L."/>
            <person name="Ma J."/>
        </authorList>
    </citation>
    <scope>NUCLEOTIDE SEQUENCE [LARGE SCALE GENOMIC DNA]</scope>
    <source>
        <strain evidence="4">CGMCC 4.1467</strain>
    </source>
</reference>
<dbReference type="RefSeq" id="WP_379710601.1">
    <property type="nucleotide sequence ID" value="NZ_JBHTBS010000003.1"/>
</dbReference>